<dbReference type="InParanoid" id="Q9N498"/>
<sequence length="113" mass="12256">MKQAIDSVKNTMFRSFLVAVFVLAVGIEAYLDCKGPMSPAIFRACPVGEVLVLEDNCCDSKDVFDTLTATCLKGYGHKGAWAPAINNMCPTGSRVTKGYWCCYTEDIQSATNA</sequence>
<accession>Q9N498</accession>
<proteinExistence type="evidence at protein level"/>
<name>Q9N498_CAEEL</name>
<dbReference type="CTD" id="173633"/>
<dbReference type="AGR" id="WB:WBGene00022440"/>
<dbReference type="WormBase" id="Y110A2AL.3">
    <property type="protein sequence ID" value="CE25191"/>
    <property type="gene ID" value="WBGene00022440"/>
</dbReference>
<keyword evidence="3" id="KW-1185">Reference proteome</keyword>
<dbReference type="HOGENOM" id="CLU_172046_0_0_1"/>
<dbReference type="InterPro" id="IPR007026">
    <property type="entry name" value="CC_domain"/>
</dbReference>
<evidence type="ECO:0007829" key="5">
    <source>
        <dbReference type="PeptideAtlas" id="Q9N498"/>
    </source>
</evidence>
<dbReference type="Proteomes" id="UP000001940">
    <property type="component" value="Chromosome II"/>
</dbReference>
<gene>
    <name evidence="2" type="ORF">CELE_Y110A2AL.3</name>
    <name evidence="2 4" type="ORF">Y110A2AL.3</name>
</gene>
<reference evidence="2 3" key="1">
    <citation type="journal article" date="1998" name="Science">
        <title>Genome sequence of the nematode C. elegans: a platform for investigating biology.</title>
        <authorList>
            <consortium name="The C. elegans sequencing consortium"/>
            <person name="Sulson J.E."/>
            <person name="Waterston R."/>
        </authorList>
    </citation>
    <scope>NUCLEOTIDE SEQUENCE [LARGE SCALE GENOMIC DNA]</scope>
    <source>
        <strain evidence="2 3">Bristol N2</strain>
    </source>
</reference>
<dbReference type="UCSC" id="Y110A2AL.3">
    <property type="organism name" value="c. elegans"/>
</dbReference>
<dbReference type="Pfam" id="PF04942">
    <property type="entry name" value="CC"/>
    <property type="match status" value="2"/>
</dbReference>
<evidence type="ECO:0000259" key="1">
    <source>
        <dbReference type="Pfam" id="PF04942"/>
    </source>
</evidence>
<protein>
    <submittedName>
        <fullName evidence="2">CC domain-containing protein</fullName>
    </submittedName>
</protein>
<feature type="domain" description="CC" evidence="1">
    <location>
        <begin position="66"/>
        <end position="104"/>
    </location>
</feature>
<dbReference type="EMBL" id="BX284602">
    <property type="protein sequence ID" value="CCD72972.1"/>
    <property type="molecule type" value="Genomic_DNA"/>
</dbReference>
<dbReference type="AlphaFoldDB" id="Q9N498"/>
<feature type="domain" description="CC" evidence="1">
    <location>
        <begin position="29"/>
        <end position="60"/>
    </location>
</feature>
<keyword evidence="5" id="KW-1267">Proteomics identification</keyword>
<evidence type="ECO:0000313" key="4">
    <source>
        <dbReference type="WormBase" id="Y110A2AL.3"/>
    </source>
</evidence>
<dbReference type="KEGG" id="cel:CELE_Y110A2AL.3"/>
<dbReference type="RefSeq" id="NP_494387.1">
    <property type="nucleotide sequence ID" value="NM_061986.4"/>
</dbReference>
<dbReference type="Bgee" id="WBGene00022440">
    <property type="expression patterns" value="Expressed in larva and 1 other cell type or tissue"/>
</dbReference>
<evidence type="ECO:0000313" key="2">
    <source>
        <dbReference type="EMBL" id="CCD72972.1"/>
    </source>
</evidence>
<evidence type="ECO:0000313" key="3">
    <source>
        <dbReference type="Proteomes" id="UP000001940"/>
    </source>
</evidence>
<organism evidence="2 3">
    <name type="scientific">Caenorhabditis elegans</name>
    <dbReference type="NCBI Taxonomy" id="6239"/>
    <lineage>
        <taxon>Eukaryota</taxon>
        <taxon>Metazoa</taxon>
        <taxon>Ecdysozoa</taxon>
        <taxon>Nematoda</taxon>
        <taxon>Chromadorea</taxon>
        <taxon>Rhabditida</taxon>
        <taxon>Rhabditina</taxon>
        <taxon>Rhabditomorpha</taxon>
        <taxon>Rhabditoidea</taxon>
        <taxon>Rhabditidae</taxon>
        <taxon>Peloderinae</taxon>
        <taxon>Caenorhabditis</taxon>
    </lineage>
</organism>
<dbReference type="PeptideAtlas" id="Q9N498"/>
<dbReference type="GeneID" id="173633"/>
<dbReference type="PhylomeDB" id="Q9N498"/>
<dbReference type="PaxDb" id="6239-Y110A2AL.3"/>